<dbReference type="Proteomes" id="UP000008181">
    <property type="component" value="Chromosome 1"/>
</dbReference>
<keyword evidence="2" id="KW-0378">Hydrolase</keyword>
<evidence type="ECO:0000259" key="1">
    <source>
        <dbReference type="PROSITE" id="PS52006"/>
    </source>
</evidence>
<dbReference type="RefSeq" id="XP_003649401.1">
    <property type="nucleotide sequence ID" value="XM_003649353.1"/>
</dbReference>
<dbReference type="PANTHER" id="PTHR38165:SF1">
    <property type="entry name" value="GLUCANASE B"/>
    <property type="match status" value="1"/>
</dbReference>
<dbReference type="PROSITE" id="PS52006">
    <property type="entry name" value="GH64"/>
    <property type="match status" value="1"/>
</dbReference>
<dbReference type="EMBL" id="CP003009">
    <property type="protein sequence ID" value="AEO63065.1"/>
    <property type="molecule type" value="Genomic_DNA"/>
</dbReference>
<dbReference type="InterPro" id="IPR042517">
    <property type="entry name" value="Glyco_hydro_64_N_2"/>
</dbReference>
<dbReference type="GeneID" id="11517320"/>
<keyword evidence="3" id="KW-1185">Reference proteome</keyword>
<dbReference type="Gene3D" id="2.60.110.10">
    <property type="entry name" value="Thaumatin"/>
    <property type="match status" value="2"/>
</dbReference>
<evidence type="ECO:0000313" key="2">
    <source>
        <dbReference type="EMBL" id="AEO63065.1"/>
    </source>
</evidence>
<dbReference type="GO" id="GO:0016787">
    <property type="term" value="F:hydrolase activity"/>
    <property type="evidence" value="ECO:0007669"/>
    <property type="project" value="UniProtKB-KW"/>
</dbReference>
<reference evidence="2 3" key="1">
    <citation type="journal article" date="2011" name="Nat. Biotechnol.">
        <title>Comparative genomic analysis of the thermophilic biomass-degrading fungi Myceliophthora thermophila and Thielavia terrestris.</title>
        <authorList>
            <person name="Berka R.M."/>
            <person name="Grigoriev I.V."/>
            <person name="Otillar R."/>
            <person name="Salamov A."/>
            <person name="Grimwood J."/>
            <person name="Reid I."/>
            <person name="Ishmael N."/>
            <person name="John T."/>
            <person name="Darmond C."/>
            <person name="Moisan M.-C."/>
            <person name="Henrissat B."/>
            <person name="Coutinho P.M."/>
            <person name="Lombard V."/>
            <person name="Natvig D.O."/>
            <person name="Lindquist E."/>
            <person name="Schmutz J."/>
            <person name="Lucas S."/>
            <person name="Harris P."/>
            <person name="Powlowski J."/>
            <person name="Bellemare A."/>
            <person name="Taylor D."/>
            <person name="Butler G."/>
            <person name="de Vries R.P."/>
            <person name="Allijn I.E."/>
            <person name="van den Brink J."/>
            <person name="Ushinsky S."/>
            <person name="Storms R."/>
            <person name="Powell A.J."/>
            <person name="Paulsen I.T."/>
            <person name="Elbourne L.D.H."/>
            <person name="Baker S.E."/>
            <person name="Magnuson J."/>
            <person name="LaBoissiere S."/>
            <person name="Clutterbuck A.J."/>
            <person name="Martinez D."/>
            <person name="Wogulis M."/>
            <person name="de Leon A.L."/>
            <person name="Rey M.W."/>
            <person name="Tsang A."/>
        </authorList>
    </citation>
    <scope>NUCLEOTIDE SEQUENCE [LARGE SCALE GENOMIC DNA]</scope>
    <source>
        <strain evidence="3">ATCC 38088 / NRRL 8126</strain>
    </source>
</reference>
<dbReference type="InterPro" id="IPR037176">
    <property type="entry name" value="Osmotin/thaumatin-like_sf"/>
</dbReference>
<accession>G2QW90</accession>
<dbReference type="PANTHER" id="PTHR38165">
    <property type="match status" value="1"/>
</dbReference>
<dbReference type="InterPro" id="IPR037398">
    <property type="entry name" value="Glyco_hydro_64_fam"/>
</dbReference>
<gene>
    <name evidence="2" type="ORF">THITE_2037075</name>
</gene>
<feature type="domain" description="GH64" evidence="1">
    <location>
        <begin position="2"/>
        <end position="419"/>
    </location>
</feature>
<dbReference type="KEGG" id="ttt:THITE_2037075"/>
<protein>
    <submittedName>
        <fullName evidence="2">Glycoside hydrolase family 64 protein</fullName>
    </submittedName>
</protein>
<name>G2QW90_THETT</name>
<dbReference type="AlphaFoldDB" id="G2QW90"/>
<dbReference type="HOGENOM" id="CLU_032886_2_0_1"/>
<dbReference type="InterPro" id="IPR032477">
    <property type="entry name" value="Glyco_hydro_64"/>
</dbReference>
<sequence>MPASLTIQLVNQSTSENVYSYITGLAIQHGMARVFLKADGTSLYFPEPPPAGRILQPLTEDCAIPLGPPGNSVTAIIPQMAGGRIWFSVEDKLTFLRNPGGPGGGAALVEPSILNPSDPNADVDFAFCEFTLNNDQLFANISYVDFVPRLPIALTLQTHGGAVQHVSGMPPDGLDKVCAGLRAQAAKDGWPWDRLIVQRQGQARPLRALSPTHGDAVGASFAGYFEPLVEAAWNRYAQKQQQQQQKPHHRFRLPLLDRGPEPAPPPPQPQTVLRINTQSAHGTLKGIVPAASPNQLVIGGEAFARPTTADILGCNSGPFATGGGGGAAAVRNAIIPRLAAAFQRGCVAAADVPEHPSHPATFYRAGGPANHYARVVHECNLDGKGYAFAYDDVQPDGGEDQSGKVNAGDPRVLVVAVGGGGAYVGDRMP</sequence>
<dbReference type="OrthoDB" id="5290283at2759"/>
<organism evidence="2 3">
    <name type="scientific">Thermothielavioides terrestris (strain ATCC 38088 / NRRL 8126)</name>
    <name type="common">Thielavia terrestris</name>
    <dbReference type="NCBI Taxonomy" id="578455"/>
    <lineage>
        <taxon>Eukaryota</taxon>
        <taxon>Fungi</taxon>
        <taxon>Dikarya</taxon>
        <taxon>Ascomycota</taxon>
        <taxon>Pezizomycotina</taxon>
        <taxon>Sordariomycetes</taxon>
        <taxon>Sordariomycetidae</taxon>
        <taxon>Sordariales</taxon>
        <taxon>Chaetomiaceae</taxon>
        <taxon>Thermothielavioides</taxon>
        <taxon>Thermothielavioides terrestris</taxon>
    </lineage>
</organism>
<proteinExistence type="predicted"/>
<dbReference type="Gene3D" id="3.30.920.50">
    <property type="entry name" value="Beta-1,3-glucanase, C-terminal domain"/>
    <property type="match status" value="2"/>
</dbReference>
<evidence type="ECO:0000313" key="3">
    <source>
        <dbReference type="Proteomes" id="UP000008181"/>
    </source>
</evidence>
<dbReference type="Pfam" id="PF16483">
    <property type="entry name" value="Glyco_hydro_64"/>
    <property type="match status" value="2"/>
</dbReference>
<dbReference type="eggNOG" id="ENOG502R3TN">
    <property type="taxonomic scope" value="Eukaryota"/>
</dbReference>